<keyword evidence="6" id="KW-0675">Receptor</keyword>
<feature type="chain" id="PRO_5043774966" evidence="4">
    <location>
        <begin position="24"/>
        <end position="603"/>
    </location>
</feature>
<feature type="domain" description="C-type lectin" evidence="5">
    <location>
        <begin position="149"/>
        <end position="266"/>
    </location>
</feature>
<keyword evidence="3" id="KW-0812">Transmembrane</keyword>
<comment type="caution">
    <text evidence="6">The sequence shown here is derived from an EMBL/GenBank/DDBJ whole genome shotgun (WGS) entry which is preliminary data.</text>
</comment>
<reference evidence="6 7" key="1">
    <citation type="journal article" date="2021" name="Elife">
        <title>Chloroplast acquisition without the gene transfer in kleptoplastic sea slugs, Plakobranchus ocellatus.</title>
        <authorList>
            <person name="Maeda T."/>
            <person name="Takahashi S."/>
            <person name="Yoshida T."/>
            <person name="Shimamura S."/>
            <person name="Takaki Y."/>
            <person name="Nagai Y."/>
            <person name="Toyoda A."/>
            <person name="Suzuki Y."/>
            <person name="Arimoto A."/>
            <person name="Ishii H."/>
            <person name="Satoh N."/>
            <person name="Nishiyama T."/>
            <person name="Hasebe M."/>
            <person name="Maruyama T."/>
            <person name="Minagawa J."/>
            <person name="Obokata J."/>
            <person name="Shigenobu S."/>
        </authorList>
    </citation>
    <scope>NUCLEOTIDE SEQUENCE [LARGE SCALE GENOMIC DNA]</scope>
</reference>
<dbReference type="PANTHER" id="PTHR22803">
    <property type="entry name" value="MANNOSE, PHOSPHOLIPASE, LECTIN RECEPTOR RELATED"/>
    <property type="match status" value="1"/>
</dbReference>
<feature type="compositionally biased region" description="Basic and acidic residues" evidence="2">
    <location>
        <begin position="499"/>
        <end position="510"/>
    </location>
</feature>
<dbReference type="EMBL" id="BMAT01010988">
    <property type="protein sequence ID" value="GFR64557.1"/>
    <property type="molecule type" value="Genomic_DNA"/>
</dbReference>
<keyword evidence="1" id="KW-0175">Coiled coil</keyword>
<accession>A0AAV4EU58</accession>
<sequence length="603" mass="67965">MITAKIWILSLLVFLTLVTFAEGALRYENIPFLRPDSTRRRPCRPEWTQHKDQCYRIRTSPRLSHRDAQRACQLESSQARLATFTGHTRDFLSLQGDNQSLWITGNEGKCSSFREDGEVESSSGCSDTKGYICEELTKYAGCPKGQIGFGNLCFSVADIEQTWRLARLFCKTVGLRGDLASIHSEEQYDFLSREFGGDEGDQFWIGLHKESPDTPYRWVNGDKVQYLPWAPNYMGRENRSYVSMSLQQRQFQPQENTDLVLPFLCSSVRVVDAKLEILETVTDAAEAVLEEVREAKQAVKAAEEAVINAKKTVLIDAPKAVVEEVVGATQDVAKELADAAADVTKLFSNCDKFWIPFGKYCYKAFFEKTSFIGAFLSCKAKGGNLPSFHSPFQSEFVRTEVIRDSPRDAYWIGLAHDKNGFEWSDGSPVDYMNWDSNEPNNLHLPFFKSCFHLKGLKLKWTPLRCRVLLFYVCEKRAEKDYIHLDSAAATTKNNATRTRIADKPESRPAEKTTATRGQSSHNAGILFGLLGGAIAVVVIAFGAVSLRRRFKNQGVYTYTPVGHGRRTKKATQGVVVEDVTQEQLEMESARVTDLQRVGYDTIE</sequence>
<dbReference type="SMART" id="SM00034">
    <property type="entry name" value="CLECT"/>
    <property type="match status" value="3"/>
</dbReference>
<keyword evidence="7" id="KW-1185">Reference proteome</keyword>
<evidence type="ECO:0000313" key="7">
    <source>
        <dbReference type="Proteomes" id="UP000762676"/>
    </source>
</evidence>
<evidence type="ECO:0000256" key="3">
    <source>
        <dbReference type="SAM" id="Phobius"/>
    </source>
</evidence>
<keyword evidence="4" id="KW-0732">Signal</keyword>
<dbReference type="SUPFAM" id="SSF56436">
    <property type="entry name" value="C-type lectin-like"/>
    <property type="match status" value="3"/>
</dbReference>
<dbReference type="InterPro" id="IPR016186">
    <property type="entry name" value="C-type_lectin-like/link_sf"/>
</dbReference>
<evidence type="ECO:0000256" key="4">
    <source>
        <dbReference type="SAM" id="SignalP"/>
    </source>
</evidence>
<dbReference type="InterPro" id="IPR050111">
    <property type="entry name" value="C-type_lectin/snaclec_domain"/>
</dbReference>
<keyword evidence="3" id="KW-0472">Membrane</keyword>
<feature type="signal peptide" evidence="4">
    <location>
        <begin position="1"/>
        <end position="23"/>
    </location>
</feature>
<keyword evidence="3" id="KW-1133">Transmembrane helix</keyword>
<feature type="coiled-coil region" evidence="1">
    <location>
        <begin position="275"/>
        <end position="312"/>
    </location>
</feature>
<dbReference type="CDD" id="cd00037">
    <property type="entry name" value="CLECT"/>
    <property type="match status" value="2"/>
</dbReference>
<proteinExistence type="predicted"/>
<dbReference type="AlphaFoldDB" id="A0AAV4EU58"/>
<evidence type="ECO:0000259" key="5">
    <source>
        <dbReference type="PROSITE" id="PS50041"/>
    </source>
</evidence>
<gene>
    <name evidence="6" type="ORF">ElyMa_005510500</name>
</gene>
<dbReference type="InterPro" id="IPR001304">
    <property type="entry name" value="C-type_lectin-like"/>
</dbReference>
<dbReference type="Pfam" id="PF00059">
    <property type="entry name" value="Lectin_C"/>
    <property type="match status" value="2"/>
</dbReference>
<evidence type="ECO:0000313" key="6">
    <source>
        <dbReference type="EMBL" id="GFR64557.1"/>
    </source>
</evidence>
<evidence type="ECO:0000256" key="2">
    <source>
        <dbReference type="SAM" id="MobiDB-lite"/>
    </source>
</evidence>
<dbReference type="Proteomes" id="UP000762676">
    <property type="component" value="Unassembled WGS sequence"/>
</dbReference>
<feature type="region of interest" description="Disordered" evidence="2">
    <location>
        <begin position="493"/>
        <end position="517"/>
    </location>
</feature>
<name>A0AAV4EU58_9GAST</name>
<feature type="transmembrane region" description="Helical" evidence="3">
    <location>
        <begin position="525"/>
        <end position="546"/>
    </location>
</feature>
<dbReference type="Gene3D" id="3.10.100.10">
    <property type="entry name" value="Mannose-Binding Protein A, subunit A"/>
    <property type="match status" value="3"/>
</dbReference>
<feature type="domain" description="C-type lectin" evidence="5">
    <location>
        <begin position="357"/>
        <end position="474"/>
    </location>
</feature>
<evidence type="ECO:0000256" key="1">
    <source>
        <dbReference type="SAM" id="Coils"/>
    </source>
</evidence>
<dbReference type="PROSITE" id="PS50041">
    <property type="entry name" value="C_TYPE_LECTIN_2"/>
    <property type="match status" value="2"/>
</dbReference>
<protein>
    <submittedName>
        <fullName evidence="6">C-type mannose receptor 2</fullName>
    </submittedName>
</protein>
<dbReference type="InterPro" id="IPR016187">
    <property type="entry name" value="CTDL_fold"/>
</dbReference>
<organism evidence="6 7">
    <name type="scientific">Elysia marginata</name>
    <dbReference type="NCBI Taxonomy" id="1093978"/>
    <lineage>
        <taxon>Eukaryota</taxon>
        <taxon>Metazoa</taxon>
        <taxon>Spiralia</taxon>
        <taxon>Lophotrochozoa</taxon>
        <taxon>Mollusca</taxon>
        <taxon>Gastropoda</taxon>
        <taxon>Heterobranchia</taxon>
        <taxon>Euthyneura</taxon>
        <taxon>Panpulmonata</taxon>
        <taxon>Sacoglossa</taxon>
        <taxon>Placobranchoidea</taxon>
        <taxon>Plakobranchidae</taxon>
        <taxon>Elysia</taxon>
    </lineage>
</organism>